<dbReference type="EMBL" id="LR797369">
    <property type="protein sequence ID" value="CAB4210478.1"/>
    <property type="molecule type" value="Genomic_DNA"/>
</dbReference>
<dbReference type="EMBL" id="LR796945">
    <property type="protein sequence ID" value="CAB4176330.1"/>
    <property type="molecule type" value="Genomic_DNA"/>
</dbReference>
<dbReference type="InterPro" id="IPR025639">
    <property type="entry name" value="DruA"/>
</dbReference>
<evidence type="ECO:0000313" key="2">
    <source>
        <dbReference type="EMBL" id="CAB4176330.1"/>
    </source>
</evidence>
<proteinExistence type="predicted"/>
<evidence type="ECO:0000313" key="5">
    <source>
        <dbReference type="EMBL" id="CAB4210478.1"/>
    </source>
</evidence>
<dbReference type="EMBL" id="LR797021">
    <property type="protein sequence ID" value="CAB4181741.1"/>
    <property type="molecule type" value="Genomic_DNA"/>
</dbReference>
<evidence type="ECO:0000313" key="4">
    <source>
        <dbReference type="EMBL" id="CAB4189970.1"/>
    </source>
</evidence>
<dbReference type="EMBL" id="LR797157">
    <property type="protein sequence ID" value="CAB4189970.1"/>
    <property type="molecule type" value="Genomic_DNA"/>
</dbReference>
<evidence type="ECO:0000313" key="1">
    <source>
        <dbReference type="EMBL" id="CAB4170662.1"/>
    </source>
</evidence>
<accession>A0A6J5PHN5</accession>
<dbReference type="EMBL" id="LR797518">
    <property type="protein sequence ID" value="CAB4222738.1"/>
    <property type="molecule type" value="Genomic_DNA"/>
</dbReference>
<evidence type="ECO:0000313" key="3">
    <source>
        <dbReference type="EMBL" id="CAB4181741.1"/>
    </source>
</evidence>
<organism evidence="1">
    <name type="scientific">uncultured Caudovirales phage</name>
    <dbReference type="NCBI Taxonomy" id="2100421"/>
    <lineage>
        <taxon>Viruses</taxon>
        <taxon>Duplodnaviria</taxon>
        <taxon>Heunggongvirae</taxon>
        <taxon>Uroviricota</taxon>
        <taxon>Caudoviricetes</taxon>
        <taxon>Peduoviridae</taxon>
        <taxon>Maltschvirus</taxon>
        <taxon>Maltschvirus maltsch</taxon>
    </lineage>
</organism>
<dbReference type="EMBL" id="LR796860">
    <property type="protein sequence ID" value="CAB4170662.1"/>
    <property type="molecule type" value="Genomic_DNA"/>
</dbReference>
<evidence type="ECO:0000313" key="6">
    <source>
        <dbReference type="EMBL" id="CAB4222738.1"/>
    </source>
</evidence>
<name>A0A6J5PHN5_9CAUD</name>
<protein>
    <submittedName>
        <fullName evidence="1">Uncharacterized protein</fullName>
    </submittedName>
</protein>
<dbReference type="Pfam" id="PF14236">
    <property type="entry name" value="DruA"/>
    <property type="match status" value="1"/>
</dbReference>
<dbReference type="EMBL" id="LR798378">
    <property type="protein sequence ID" value="CAB5227756.1"/>
    <property type="molecule type" value="Genomic_DNA"/>
</dbReference>
<sequence length="430" mass="50431">MTDEVETEVEVKDPDLERQWNEWLAKNDPATFEAVNDDILRDTVINDLTNVSKMTVEEYTLFQKWCEIHERYPVRTVSTLFGEEIQMVDKDQEMFIKQIKANIWAPKNEDDYMNLQPELIYTKDAELSETWNAIRTFTSTMKNNSNIGRNLNYIVIDRASGKYLGVMCISSDFLDLTPRDQYIGWDRVSKTQGHMINYTAIGSTIVPMQPLGYNYVGGKLLALLCLSDEVQYQWKKQYGDTLIGVTTTSLYGKNKLNGLSQYDNLKHWKKMGFSSGSVSYETTKPTVNMIRDWLKKNHTRKYFEWYQAKKQSGQPYKRDHKNRSYNFTYSKINIPKDLIRSEHQRGIYFAPLYNNSTDFLCGKIEESQLVKSFDTSYEGLANLWKTKYASKRIRSLKEQNRVSTETLFYDDLIYLTWEQTKTKYLSQVGR</sequence>
<gene>
    <name evidence="3" type="ORF">UFOVP1065_55</name>
    <name evidence="4" type="ORF">UFOVP1198_24</name>
    <name evidence="5" type="ORF">UFOVP1418_16</name>
    <name evidence="7" type="ORF">UFOVP1524_134</name>
    <name evidence="6" type="ORF">UFOVP1651_134</name>
    <name evidence="1" type="ORF">UFOVP908_112</name>
    <name evidence="2" type="ORF">UFOVP990_24</name>
</gene>
<evidence type="ECO:0000313" key="7">
    <source>
        <dbReference type="EMBL" id="CAB5227756.1"/>
    </source>
</evidence>
<reference evidence="1" key="1">
    <citation type="submission" date="2020-05" db="EMBL/GenBank/DDBJ databases">
        <authorList>
            <person name="Chiriac C."/>
            <person name="Salcher M."/>
            <person name="Ghai R."/>
            <person name="Kavagutti S V."/>
        </authorList>
    </citation>
    <scope>NUCLEOTIDE SEQUENCE</scope>
</reference>